<dbReference type="InterPro" id="IPR055342">
    <property type="entry name" value="MreC_beta-barrel_core"/>
</dbReference>
<dbReference type="PANTHER" id="PTHR34138:SF1">
    <property type="entry name" value="CELL SHAPE-DETERMINING PROTEIN MREC"/>
    <property type="match status" value="1"/>
</dbReference>
<evidence type="ECO:0000256" key="2">
    <source>
        <dbReference type="ARBA" id="ARBA00013855"/>
    </source>
</evidence>
<dbReference type="InterPro" id="IPR007221">
    <property type="entry name" value="MreC"/>
</dbReference>
<feature type="coiled-coil region" evidence="5">
    <location>
        <begin position="56"/>
        <end position="90"/>
    </location>
</feature>
<dbReference type="EMBL" id="CWGJ01000001">
    <property type="protein sequence ID" value="CRX37464.1"/>
    <property type="molecule type" value="Genomic_DNA"/>
</dbReference>
<keyword evidence="5" id="KW-0175">Coiled coil</keyword>
<dbReference type="Pfam" id="PF04085">
    <property type="entry name" value="MreC"/>
    <property type="match status" value="2"/>
</dbReference>
<dbReference type="InterPro" id="IPR042175">
    <property type="entry name" value="Cell/Rod_MreC_2"/>
</dbReference>
<evidence type="ECO:0000313" key="9">
    <source>
        <dbReference type="Proteomes" id="UP000220251"/>
    </source>
</evidence>
<name>A0A0H5DPP9_9BACT</name>
<keyword evidence="3" id="KW-0133">Cell shape</keyword>
<dbReference type="InterPro" id="IPR042177">
    <property type="entry name" value="Cell/Rod_1"/>
</dbReference>
<evidence type="ECO:0000313" key="8">
    <source>
        <dbReference type="EMBL" id="CRX37464.1"/>
    </source>
</evidence>
<evidence type="ECO:0000256" key="3">
    <source>
        <dbReference type="ARBA" id="ARBA00022960"/>
    </source>
</evidence>
<reference evidence="9" key="1">
    <citation type="submission" date="2015-06" db="EMBL/GenBank/DDBJ databases">
        <authorList>
            <person name="Bertelli C."/>
        </authorList>
    </citation>
    <scope>NUCLEOTIDE SEQUENCE [LARGE SCALE GENOMIC DNA]</scope>
    <source>
        <strain evidence="9">CRIB-30</strain>
    </source>
</reference>
<dbReference type="RefSeq" id="WP_098037318.1">
    <property type="nucleotide sequence ID" value="NZ_CWGJ01000001.1"/>
</dbReference>
<feature type="domain" description="Rod shape-determining protein MreC beta-barrel core" evidence="7">
    <location>
        <begin position="283"/>
        <end position="342"/>
    </location>
</feature>
<dbReference type="Proteomes" id="UP000220251">
    <property type="component" value="Unassembled WGS sequence"/>
</dbReference>
<dbReference type="Gene3D" id="2.40.10.350">
    <property type="entry name" value="Rod shape-determining protein MreC, domain 2"/>
    <property type="match status" value="1"/>
</dbReference>
<dbReference type="GO" id="GO:0008360">
    <property type="term" value="P:regulation of cell shape"/>
    <property type="evidence" value="ECO:0007669"/>
    <property type="project" value="UniProtKB-KW"/>
</dbReference>
<accession>A0A0H5DPP9</accession>
<keyword evidence="6" id="KW-0732">Signal</keyword>
<gene>
    <name evidence="8" type="primary">mreC</name>
    <name evidence="8" type="ORF">ELAC_0102</name>
</gene>
<evidence type="ECO:0000256" key="4">
    <source>
        <dbReference type="ARBA" id="ARBA00032089"/>
    </source>
</evidence>
<evidence type="ECO:0000256" key="1">
    <source>
        <dbReference type="ARBA" id="ARBA00009369"/>
    </source>
</evidence>
<organism evidence="8 9">
    <name type="scientific">Estrella lausannensis</name>
    <dbReference type="NCBI Taxonomy" id="483423"/>
    <lineage>
        <taxon>Bacteria</taxon>
        <taxon>Pseudomonadati</taxon>
        <taxon>Chlamydiota</taxon>
        <taxon>Chlamydiia</taxon>
        <taxon>Parachlamydiales</taxon>
        <taxon>Candidatus Criblamydiaceae</taxon>
        <taxon>Estrella</taxon>
    </lineage>
</organism>
<sequence>MRKKSSLKPALLFLLLILSLLSIPAAKSSAFKGSIMEGLTPFWSMLQPKNEPDVKSKDTAQKAEELKIEIRELRQEIKHLKAILKEEEIGKTKVYPVNNPRQKAAAARIIFRPPLFWSSFVLIDKGDAFNEAAGRAVISKGSPVISQGALVGVVDWVGKKMSRVRLITDEGLQPSVRIVRGEEKDSALDGLALRLILELESEAGEAARSLSQQLKSYLKRHKKSEETLFLAKGVLQGRSQPLWRSSSLELKGFGFNYDFSDEEGPARDLLTGKTDNPQEEAVPIIKAGDLLVTSGLDGIFPEGIPVAYVKQVDKLKEGDFYFSIRAIPYAPHINQLADVFVLPSLSLHEENIVQIR</sequence>
<proteinExistence type="inferred from homology"/>
<protein>
    <recommendedName>
        <fullName evidence="2">Cell shape-determining protein MreC</fullName>
    </recommendedName>
    <alternativeName>
        <fullName evidence="4">Cell shape protein MreC</fullName>
    </alternativeName>
</protein>
<feature type="chain" id="PRO_5005218548" description="Cell shape-determining protein MreC" evidence="6">
    <location>
        <begin position="26"/>
        <end position="356"/>
    </location>
</feature>
<feature type="domain" description="Rod shape-determining protein MreC beta-barrel core" evidence="7">
    <location>
        <begin position="109"/>
        <end position="190"/>
    </location>
</feature>
<dbReference type="PANTHER" id="PTHR34138">
    <property type="entry name" value="CELL SHAPE-DETERMINING PROTEIN MREC"/>
    <property type="match status" value="1"/>
</dbReference>
<dbReference type="Gene3D" id="2.40.10.340">
    <property type="entry name" value="Rod shape-determining protein MreC, domain 1"/>
    <property type="match status" value="1"/>
</dbReference>
<keyword evidence="9" id="KW-1185">Reference proteome</keyword>
<dbReference type="AlphaFoldDB" id="A0A0H5DPP9"/>
<evidence type="ECO:0000256" key="5">
    <source>
        <dbReference type="SAM" id="Coils"/>
    </source>
</evidence>
<dbReference type="GO" id="GO:0005886">
    <property type="term" value="C:plasma membrane"/>
    <property type="evidence" value="ECO:0007669"/>
    <property type="project" value="TreeGrafter"/>
</dbReference>
<feature type="signal peptide" evidence="6">
    <location>
        <begin position="1"/>
        <end position="25"/>
    </location>
</feature>
<evidence type="ECO:0000259" key="7">
    <source>
        <dbReference type="Pfam" id="PF04085"/>
    </source>
</evidence>
<dbReference type="OrthoDB" id="9808025at2"/>
<evidence type="ECO:0000256" key="6">
    <source>
        <dbReference type="SAM" id="SignalP"/>
    </source>
</evidence>
<comment type="similarity">
    <text evidence="1">Belongs to the MreC family.</text>
</comment>